<sequence>MSCFILSFEEVKIERLLAIGLLKCPSKTCFHPACTGFPDLLRGVNSVTSFAKLIREDSGLEYVIPLNFTGV</sequence>
<evidence type="ECO:0000313" key="2">
    <source>
        <dbReference type="Proteomes" id="UP001207736"/>
    </source>
</evidence>
<dbReference type="EMBL" id="BQKA01000054">
    <property type="protein sequence ID" value="GJM51408.1"/>
    <property type="molecule type" value="Genomic_DNA"/>
</dbReference>
<gene>
    <name evidence="1" type="ORF">RCZ15_23810</name>
</gene>
<organism evidence="1 2">
    <name type="scientific">Capnocytophaga catalasegens</name>
    <dbReference type="NCBI Taxonomy" id="1004260"/>
    <lineage>
        <taxon>Bacteria</taxon>
        <taxon>Pseudomonadati</taxon>
        <taxon>Bacteroidota</taxon>
        <taxon>Flavobacteriia</taxon>
        <taxon>Flavobacteriales</taxon>
        <taxon>Flavobacteriaceae</taxon>
        <taxon>Capnocytophaga</taxon>
    </lineage>
</organism>
<dbReference type="Proteomes" id="UP001207736">
    <property type="component" value="Unassembled WGS sequence"/>
</dbReference>
<evidence type="ECO:0000313" key="1">
    <source>
        <dbReference type="EMBL" id="GJM51408.1"/>
    </source>
</evidence>
<name>A0AAV5B0X6_9FLAO</name>
<dbReference type="AlphaFoldDB" id="A0AAV5B0X6"/>
<comment type="caution">
    <text evidence="1">The sequence shown here is derived from an EMBL/GenBank/DDBJ whole genome shotgun (WGS) entry which is preliminary data.</text>
</comment>
<protein>
    <submittedName>
        <fullName evidence="1">Uncharacterized protein</fullName>
    </submittedName>
</protein>
<reference evidence="1" key="1">
    <citation type="submission" date="2021-11" db="EMBL/GenBank/DDBJ databases">
        <title>Draft genome sequence of Capnocytophaga sp. strain KC07075 isolated from cat oral cavity.</title>
        <authorList>
            <person name="Suzuki M."/>
            <person name="Imaoka K."/>
            <person name="Kimura M."/>
            <person name="Morikawa S."/>
            <person name="Maeda K."/>
        </authorList>
    </citation>
    <scope>NUCLEOTIDE SEQUENCE</scope>
    <source>
        <strain evidence="1">KC07075</strain>
    </source>
</reference>
<accession>A0AAV5B0X6</accession>
<proteinExistence type="predicted"/>